<keyword evidence="1" id="KW-0378">Hydrolase</keyword>
<proteinExistence type="predicted"/>
<dbReference type="AlphaFoldDB" id="A0A7S7SLV7"/>
<accession>A0A7S7SLV7</accession>
<protein>
    <submittedName>
        <fullName evidence="1">HAD-IA family hydrolase</fullName>
    </submittedName>
</protein>
<reference evidence="1 2" key="1">
    <citation type="submission" date="2020-10" db="EMBL/GenBank/DDBJ databases">
        <title>Complete genome sequence of Paludibaculum fermentans P105T, a facultatively anaerobic acidobacterium capable of dissimilatory Fe(III) reduction.</title>
        <authorList>
            <person name="Dedysh S.N."/>
            <person name="Beletsky A.V."/>
            <person name="Kulichevskaya I.S."/>
            <person name="Mardanov A.V."/>
            <person name="Ravin N.V."/>
        </authorList>
    </citation>
    <scope>NUCLEOTIDE SEQUENCE [LARGE SCALE GENOMIC DNA]</scope>
    <source>
        <strain evidence="1 2">P105</strain>
    </source>
</reference>
<dbReference type="InterPro" id="IPR051806">
    <property type="entry name" value="HAD-like_SPP"/>
</dbReference>
<dbReference type="SUPFAM" id="SSF56784">
    <property type="entry name" value="HAD-like"/>
    <property type="match status" value="1"/>
</dbReference>
<gene>
    <name evidence="1" type="ORF">IRI77_04615</name>
</gene>
<dbReference type="InterPro" id="IPR023214">
    <property type="entry name" value="HAD_sf"/>
</dbReference>
<dbReference type="Gene3D" id="1.10.150.240">
    <property type="entry name" value="Putative phosphatase, domain 2"/>
    <property type="match status" value="1"/>
</dbReference>
<dbReference type="NCBIfam" id="TIGR01509">
    <property type="entry name" value="HAD-SF-IA-v3"/>
    <property type="match status" value="1"/>
</dbReference>
<dbReference type="Pfam" id="PF00702">
    <property type="entry name" value="Hydrolase"/>
    <property type="match status" value="1"/>
</dbReference>
<evidence type="ECO:0000313" key="2">
    <source>
        <dbReference type="Proteomes" id="UP000593892"/>
    </source>
</evidence>
<keyword evidence="2" id="KW-1185">Reference proteome</keyword>
<dbReference type="GO" id="GO:0050308">
    <property type="term" value="F:sugar-phosphatase activity"/>
    <property type="evidence" value="ECO:0007669"/>
    <property type="project" value="TreeGrafter"/>
</dbReference>
<dbReference type="PANTHER" id="PTHR43481:SF4">
    <property type="entry name" value="GLYCEROL-1-PHOSPHATE PHOSPHOHYDROLASE 1-RELATED"/>
    <property type="match status" value="1"/>
</dbReference>
<evidence type="ECO:0000313" key="1">
    <source>
        <dbReference type="EMBL" id="QOY89243.1"/>
    </source>
</evidence>
<dbReference type="SFLD" id="SFLDS00003">
    <property type="entry name" value="Haloacid_Dehalogenase"/>
    <property type="match status" value="1"/>
</dbReference>
<dbReference type="Gene3D" id="3.40.50.1000">
    <property type="entry name" value="HAD superfamily/HAD-like"/>
    <property type="match status" value="1"/>
</dbReference>
<name>A0A7S7SLV7_PALFE</name>
<dbReference type="InterPro" id="IPR036412">
    <property type="entry name" value="HAD-like_sf"/>
</dbReference>
<sequence>MTYDCDAILFDLDGTLVDSHEVVVRYWQRFADQHGIDVNRILAVSHGRRTAETIHMFVPGIDATAAALEFNRAEELDTDGVVPIAAAAALLAGLPRERWTIVTSCPRKLAEVRLQAAGLPVPAGMVTSEEVVNGKPDPYCFLLGAERLGIRPERCLVFEDAPAGVQAGRAAGMQVIQVGVDIQDYSGLSISMPGGGDFKLGVSYGPAGL</sequence>
<dbReference type="PANTHER" id="PTHR43481">
    <property type="entry name" value="FRUCTOSE-1-PHOSPHATE PHOSPHATASE"/>
    <property type="match status" value="1"/>
</dbReference>
<dbReference type="KEGG" id="pfer:IRI77_04615"/>
<dbReference type="InterPro" id="IPR006439">
    <property type="entry name" value="HAD-SF_hydro_IA"/>
</dbReference>
<dbReference type="EMBL" id="CP063849">
    <property type="protein sequence ID" value="QOY89243.1"/>
    <property type="molecule type" value="Genomic_DNA"/>
</dbReference>
<dbReference type="SFLD" id="SFLDG01129">
    <property type="entry name" value="C1.5:_HAD__Beta-PGM__Phosphata"/>
    <property type="match status" value="1"/>
</dbReference>
<dbReference type="InterPro" id="IPR023198">
    <property type="entry name" value="PGP-like_dom2"/>
</dbReference>
<organism evidence="1 2">
    <name type="scientific">Paludibaculum fermentans</name>
    <dbReference type="NCBI Taxonomy" id="1473598"/>
    <lineage>
        <taxon>Bacteria</taxon>
        <taxon>Pseudomonadati</taxon>
        <taxon>Acidobacteriota</taxon>
        <taxon>Terriglobia</taxon>
        <taxon>Bryobacterales</taxon>
        <taxon>Bryobacteraceae</taxon>
        <taxon>Paludibaculum</taxon>
    </lineage>
</organism>
<dbReference type="Proteomes" id="UP000593892">
    <property type="component" value="Chromosome"/>
</dbReference>
<dbReference type="RefSeq" id="WP_194450905.1">
    <property type="nucleotide sequence ID" value="NZ_CP063849.1"/>
</dbReference>